<dbReference type="Proteomes" id="UP000614490">
    <property type="component" value="Unassembled WGS sequence"/>
</dbReference>
<keyword evidence="3" id="KW-0482">Metalloprotease</keyword>
<keyword evidence="1" id="KW-0812">Transmembrane</keyword>
<reference evidence="3 4" key="1">
    <citation type="journal article" date="2005" name="Int. J. Syst. Evol. Microbiol.">
        <title>Halobacillus yeomjeoni sp. nov., isolated from a marine solar saltern in Korea.</title>
        <authorList>
            <person name="Yoon J.H."/>
            <person name="Kang S.J."/>
            <person name="Lee C.H."/>
            <person name="Oh H.W."/>
            <person name="Oh T.K."/>
        </authorList>
    </citation>
    <scope>NUCLEOTIDE SEQUENCE [LARGE SCALE GENOMIC DNA]</scope>
    <source>
        <strain evidence="3 4">KCTC 3957</strain>
    </source>
</reference>
<dbReference type="EMBL" id="JADZSC010000001">
    <property type="protein sequence ID" value="MBH0229619.1"/>
    <property type="molecule type" value="Genomic_DNA"/>
</dbReference>
<name>A0A931MUS5_9BACI</name>
<feature type="transmembrane region" description="Helical" evidence="1">
    <location>
        <begin position="170"/>
        <end position="190"/>
    </location>
</feature>
<gene>
    <name evidence="3" type="ORF">H0267_05260</name>
</gene>
<keyword evidence="1" id="KW-1133">Transmembrane helix</keyword>
<evidence type="ECO:0000256" key="1">
    <source>
        <dbReference type="SAM" id="Phobius"/>
    </source>
</evidence>
<feature type="transmembrane region" description="Helical" evidence="1">
    <location>
        <begin position="59"/>
        <end position="81"/>
    </location>
</feature>
<feature type="domain" description="CAAX prenyl protease 2/Lysostaphin resistance protein A-like" evidence="2">
    <location>
        <begin position="101"/>
        <end position="183"/>
    </location>
</feature>
<evidence type="ECO:0000259" key="2">
    <source>
        <dbReference type="Pfam" id="PF02517"/>
    </source>
</evidence>
<dbReference type="GO" id="GO:0080120">
    <property type="term" value="P:CAAX-box protein maturation"/>
    <property type="evidence" value="ECO:0007669"/>
    <property type="project" value="UniProtKB-ARBA"/>
</dbReference>
<dbReference type="GO" id="GO:0004175">
    <property type="term" value="F:endopeptidase activity"/>
    <property type="evidence" value="ECO:0007669"/>
    <property type="project" value="UniProtKB-ARBA"/>
</dbReference>
<feature type="transmembrane region" description="Helical" evidence="1">
    <location>
        <begin position="148"/>
        <end position="164"/>
    </location>
</feature>
<keyword evidence="3" id="KW-0645">Protease</keyword>
<protein>
    <submittedName>
        <fullName evidence="3">CPBP family intramembrane metalloprotease</fullName>
    </submittedName>
</protein>
<dbReference type="Pfam" id="PF02517">
    <property type="entry name" value="Rce1-like"/>
    <property type="match status" value="1"/>
</dbReference>
<dbReference type="InterPro" id="IPR003675">
    <property type="entry name" value="Rce1/LyrA-like_dom"/>
</dbReference>
<feature type="transmembrane region" description="Helical" evidence="1">
    <location>
        <begin position="101"/>
        <end position="121"/>
    </location>
</feature>
<dbReference type="GO" id="GO:0008237">
    <property type="term" value="F:metallopeptidase activity"/>
    <property type="evidence" value="ECO:0007669"/>
    <property type="project" value="UniProtKB-KW"/>
</dbReference>
<feature type="transmembrane region" description="Helical" evidence="1">
    <location>
        <begin position="127"/>
        <end position="143"/>
    </location>
</feature>
<keyword evidence="4" id="KW-1185">Reference proteome</keyword>
<sequence length="211" mass="24310">MTRKSQADLIHEMTDRQVTVQLIISQLIFILLAVFGSLILFDSFWSDWGRLFQFSLHQWFWYGCIPGLIVLLIDIILVYSLPKKYYDDGGINEKVFRNRSIGSIFGITLLIAVCEEVLFRGVLHTEFGYFAASLLFAIMHIRYLKKIVLLVSVLFVSFFIGYVYEITGNLMVTITSHFIIDFFLALWIRFGKWGGADGRRITATNPSRGLE</sequence>
<comment type="caution">
    <text evidence="3">The sequence shown here is derived from an EMBL/GenBank/DDBJ whole genome shotgun (WGS) entry which is preliminary data.</text>
</comment>
<proteinExistence type="predicted"/>
<dbReference type="AlphaFoldDB" id="A0A931MUS5"/>
<dbReference type="RefSeq" id="WP_197316219.1">
    <property type="nucleotide sequence ID" value="NZ_JADZSC010000001.1"/>
</dbReference>
<organism evidence="3 4">
    <name type="scientific">Halobacillus yeomjeoni</name>
    <dbReference type="NCBI Taxonomy" id="311194"/>
    <lineage>
        <taxon>Bacteria</taxon>
        <taxon>Bacillati</taxon>
        <taxon>Bacillota</taxon>
        <taxon>Bacilli</taxon>
        <taxon>Bacillales</taxon>
        <taxon>Bacillaceae</taxon>
        <taxon>Halobacillus</taxon>
    </lineage>
</organism>
<keyword evidence="3" id="KW-0378">Hydrolase</keyword>
<evidence type="ECO:0000313" key="4">
    <source>
        <dbReference type="Proteomes" id="UP000614490"/>
    </source>
</evidence>
<evidence type="ECO:0000313" key="3">
    <source>
        <dbReference type="EMBL" id="MBH0229619.1"/>
    </source>
</evidence>
<keyword evidence="1" id="KW-0472">Membrane</keyword>
<accession>A0A931MUS5</accession>
<feature type="transmembrane region" description="Helical" evidence="1">
    <location>
        <begin position="20"/>
        <end position="39"/>
    </location>
</feature>